<dbReference type="InterPro" id="IPR042001">
    <property type="entry name" value="Sortase_F"/>
</dbReference>
<evidence type="ECO:0000313" key="4">
    <source>
        <dbReference type="EMBL" id="SDP56461.1"/>
    </source>
</evidence>
<evidence type="ECO:0000313" key="5">
    <source>
        <dbReference type="Proteomes" id="UP000199088"/>
    </source>
</evidence>
<evidence type="ECO:0000256" key="3">
    <source>
        <dbReference type="SAM" id="SignalP"/>
    </source>
</evidence>
<feature type="region of interest" description="Disordered" evidence="2">
    <location>
        <begin position="39"/>
        <end position="69"/>
    </location>
</feature>
<keyword evidence="1" id="KW-0378">Hydrolase</keyword>
<evidence type="ECO:0000256" key="1">
    <source>
        <dbReference type="ARBA" id="ARBA00022801"/>
    </source>
</evidence>
<dbReference type="STRING" id="1052260.SAMN05660199_04250"/>
<dbReference type="SUPFAM" id="SSF63817">
    <property type="entry name" value="Sortase"/>
    <property type="match status" value="1"/>
</dbReference>
<accession>A0A1H0TRH3</accession>
<dbReference type="RefSeq" id="WP_165617682.1">
    <property type="nucleotide sequence ID" value="NZ_FNIR01000016.1"/>
</dbReference>
<dbReference type="InterPro" id="IPR005754">
    <property type="entry name" value="Sortase"/>
</dbReference>
<dbReference type="InterPro" id="IPR023365">
    <property type="entry name" value="Sortase_dom-sf"/>
</dbReference>
<evidence type="ECO:0000256" key="2">
    <source>
        <dbReference type="SAM" id="MobiDB-lite"/>
    </source>
</evidence>
<keyword evidence="5" id="KW-1185">Reference proteome</keyword>
<dbReference type="CDD" id="cd05829">
    <property type="entry name" value="Sortase_F"/>
    <property type="match status" value="1"/>
</dbReference>
<gene>
    <name evidence="4" type="ORF">SAMN05660199_04250</name>
</gene>
<dbReference type="EMBL" id="FNIR01000016">
    <property type="protein sequence ID" value="SDP56461.1"/>
    <property type="molecule type" value="Genomic_DNA"/>
</dbReference>
<protein>
    <submittedName>
        <fullName evidence="4">Sortase family protein</fullName>
    </submittedName>
</protein>
<name>A0A1H0TRH3_9ACTN</name>
<proteinExistence type="predicted"/>
<organism evidence="4 5">
    <name type="scientific">Klenkia soli</name>
    <dbReference type="NCBI Taxonomy" id="1052260"/>
    <lineage>
        <taxon>Bacteria</taxon>
        <taxon>Bacillati</taxon>
        <taxon>Actinomycetota</taxon>
        <taxon>Actinomycetes</taxon>
        <taxon>Geodermatophilales</taxon>
        <taxon>Geodermatophilaceae</taxon>
        <taxon>Klenkia</taxon>
    </lineage>
</organism>
<dbReference type="GO" id="GO:0016787">
    <property type="term" value="F:hydrolase activity"/>
    <property type="evidence" value="ECO:0007669"/>
    <property type="project" value="UniProtKB-KW"/>
</dbReference>
<dbReference type="Pfam" id="PF04203">
    <property type="entry name" value="Sortase"/>
    <property type="match status" value="1"/>
</dbReference>
<sequence>MIRPTRGTAAAACLCAAAAALVAAAAGLGLTPAVPPDISPPAAETVSTGTSPQVGVGPGSGGAPPSATAPVWLPEDGTLVAEEHGLQAPVDQVQLTGQDLHVPEDPRRVGWWTGSAVPGSTHGTVVVDGHVNFDGVTGALAVLPDMSPGDHVELRSGTAVIGYTVQSVRTYRKDDGLPADLFTTDGPPRLALITCGGRYDPERHGYEDNVVAIAVPA</sequence>
<dbReference type="AlphaFoldDB" id="A0A1H0TRH3"/>
<reference evidence="5" key="1">
    <citation type="submission" date="2016-10" db="EMBL/GenBank/DDBJ databases">
        <authorList>
            <person name="Varghese N."/>
            <person name="Submissions S."/>
        </authorList>
    </citation>
    <scope>NUCLEOTIDE SEQUENCE [LARGE SCALE GENOMIC DNA]</scope>
    <source>
        <strain evidence="5">DSM 45843</strain>
    </source>
</reference>
<dbReference type="Proteomes" id="UP000199088">
    <property type="component" value="Unassembled WGS sequence"/>
</dbReference>
<dbReference type="Gene3D" id="2.40.260.10">
    <property type="entry name" value="Sortase"/>
    <property type="match status" value="1"/>
</dbReference>
<keyword evidence="3" id="KW-0732">Signal</keyword>
<feature type="chain" id="PRO_5011472970" evidence="3">
    <location>
        <begin position="26"/>
        <end position="217"/>
    </location>
</feature>
<feature type="signal peptide" evidence="3">
    <location>
        <begin position="1"/>
        <end position="25"/>
    </location>
</feature>